<accession>A0ABR0QU71</accession>
<name>A0ABR0QU71_GOSAR</name>
<evidence type="ECO:0008006" key="3">
    <source>
        <dbReference type="Google" id="ProtNLM"/>
    </source>
</evidence>
<gene>
    <name evidence="1" type="ORF">PVK06_005246</name>
</gene>
<sequence>MASIWGKCLTDFISVRHFPFSLHPGIDISRLISLVSRSKASLALKGHKDTRQFMTRPVPYYKYLCLICNSYPTESDCFSLQCTEPENGVQEVKPGQATKCSQSPVTSVSSEDEIGAVLEPAHLDSNTTGSNLKFLGWNKLNTRYSSVGDLDKDGAKSSIRSHEGHWVRGSVRHMELWALKDALNFAISLDIVNMEIQHNATNVICLTENIENKSLSNHLFSSIFREFQQTIMKRAFNETSVLMRWLWYGE</sequence>
<reference evidence="1 2" key="1">
    <citation type="submission" date="2023-03" db="EMBL/GenBank/DDBJ databases">
        <title>WGS of Gossypium arboreum.</title>
        <authorList>
            <person name="Yu D."/>
        </authorList>
    </citation>
    <scope>NUCLEOTIDE SEQUENCE [LARGE SCALE GENOMIC DNA]</scope>
    <source>
        <tissue evidence="1">Leaf</tissue>
    </source>
</reference>
<evidence type="ECO:0000313" key="1">
    <source>
        <dbReference type="EMBL" id="KAK5842835.1"/>
    </source>
</evidence>
<comment type="caution">
    <text evidence="1">The sequence shown here is derived from an EMBL/GenBank/DDBJ whole genome shotgun (WGS) entry which is preliminary data.</text>
</comment>
<dbReference type="Proteomes" id="UP001358586">
    <property type="component" value="Chromosome 2"/>
</dbReference>
<keyword evidence="2" id="KW-1185">Reference proteome</keyword>
<proteinExistence type="predicted"/>
<organism evidence="1 2">
    <name type="scientific">Gossypium arboreum</name>
    <name type="common">Tree cotton</name>
    <name type="synonym">Gossypium nanking</name>
    <dbReference type="NCBI Taxonomy" id="29729"/>
    <lineage>
        <taxon>Eukaryota</taxon>
        <taxon>Viridiplantae</taxon>
        <taxon>Streptophyta</taxon>
        <taxon>Embryophyta</taxon>
        <taxon>Tracheophyta</taxon>
        <taxon>Spermatophyta</taxon>
        <taxon>Magnoliopsida</taxon>
        <taxon>eudicotyledons</taxon>
        <taxon>Gunneridae</taxon>
        <taxon>Pentapetalae</taxon>
        <taxon>rosids</taxon>
        <taxon>malvids</taxon>
        <taxon>Malvales</taxon>
        <taxon>Malvaceae</taxon>
        <taxon>Malvoideae</taxon>
        <taxon>Gossypium</taxon>
    </lineage>
</organism>
<dbReference type="EMBL" id="JARKNE010000002">
    <property type="protein sequence ID" value="KAK5842835.1"/>
    <property type="molecule type" value="Genomic_DNA"/>
</dbReference>
<evidence type="ECO:0000313" key="2">
    <source>
        <dbReference type="Proteomes" id="UP001358586"/>
    </source>
</evidence>
<protein>
    <recommendedName>
        <fullName evidence="3">RNase H type-1 domain-containing protein</fullName>
    </recommendedName>
</protein>